<keyword evidence="1" id="KW-0472">Membrane</keyword>
<sequence length="65" mass="7396">MTFQLVALLVVGVALVLSVLVQLTRRRARHSVRVTGRQPAVALVDTRRALRRPRGHTRSRLRTRT</sequence>
<name>A0ABW3VNM2_9PSEU</name>
<dbReference type="RefSeq" id="WP_013674621.1">
    <property type="nucleotide sequence ID" value="NZ_BAABKS010000005.1"/>
</dbReference>
<organism evidence="2 3">
    <name type="scientific">Pseudonocardia benzenivorans</name>
    <dbReference type="NCBI Taxonomy" id="228005"/>
    <lineage>
        <taxon>Bacteria</taxon>
        <taxon>Bacillati</taxon>
        <taxon>Actinomycetota</taxon>
        <taxon>Actinomycetes</taxon>
        <taxon>Pseudonocardiales</taxon>
        <taxon>Pseudonocardiaceae</taxon>
        <taxon>Pseudonocardia</taxon>
    </lineage>
</organism>
<reference evidence="3" key="1">
    <citation type="journal article" date="2019" name="Int. J. Syst. Evol. Microbiol.">
        <title>The Global Catalogue of Microorganisms (GCM) 10K type strain sequencing project: providing services to taxonomists for standard genome sequencing and annotation.</title>
        <authorList>
            <consortium name="The Broad Institute Genomics Platform"/>
            <consortium name="The Broad Institute Genome Sequencing Center for Infectious Disease"/>
            <person name="Wu L."/>
            <person name="Ma J."/>
        </authorList>
    </citation>
    <scope>NUCLEOTIDE SEQUENCE [LARGE SCALE GENOMIC DNA]</scope>
    <source>
        <strain evidence="3">CCUG 49018</strain>
    </source>
</reference>
<evidence type="ECO:0000256" key="1">
    <source>
        <dbReference type="SAM" id="Phobius"/>
    </source>
</evidence>
<comment type="caution">
    <text evidence="2">The sequence shown here is derived from an EMBL/GenBank/DDBJ whole genome shotgun (WGS) entry which is preliminary data.</text>
</comment>
<proteinExistence type="predicted"/>
<feature type="transmembrane region" description="Helical" evidence="1">
    <location>
        <begin position="6"/>
        <end position="23"/>
    </location>
</feature>
<evidence type="ECO:0000313" key="3">
    <source>
        <dbReference type="Proteomes" id="UP001597182"/>
    </source>
</evidence>
<keyword evidence="1" id="KW-0812">Transmembrane</keyword>
<keyword evidence="3" id="KW-1185">Reference proteome</keyword>
<keyword evidence="1" id="KW-1133">Transmembrane helix</keyword>
<accession>A0ABW3VNM2</accession>
<evidence type="ECO:0000313" key="2">
    <source>
        <dbReference type="EMBL" id="MFD1236395.1"/>
    </source>
</evidence>
<dbReference type="Proteomes" id="UP001597182">
    <property type="component" value="Unassembled WGS sequence"/>
</dbReference>
<protein>
    <submittedName>
        <fullName evidence="2">Uncharacterized protein</fullName>
    </submittedName>
</protein>
<gene>
    <name evidence="2" type="ORF">ACFQ34_24160</name>
</gene>
<dbReference type="EMBL" id="JBHTMB010000222">
    <property type="protein sequence ID" value="MFD1236395.1"/>
    <property type="molecule type" value="Genomic_DNA"/>
</dbReference>